<comment type="caution">
    <text evidence="2">The sequence shown here is derived from an EMBL/GenBank/DDBJ whole genome shotgun (WGS) entry which is preliminary data.</text>
</comment>
<organism evidence="2 3">
    <name type="scientific">Brassica cretica</name>
    <name type="common">Mustard</name>
    <dbReference type="NCBI Taxonomy" id="69181"/>
    <lineage>
        <taxon>Eukaryota</taxon>
        <taxon>Viridiplantae</taxon>
        <taxon>Streptophyta</taxon>
        <taxon>Embryophyta</taxon>
        <taxon>Tracheophyta</taxon>
        <taxon>Spermatophyta</taxon>
        <taxon>Magnoliopsida</taxon>
        <taxon>eudicotyledons</taxon>
        <taxon>Gunneridae</taxon>
        <taxon>Pentapetalae</taxon>
        <taxon>rosids</taxon>
        <taxon>malvids</taxon>
        <taxon>Brassicales</taxon>
        <taxon>Brassicaceae</taxon>
        <taxon>Brassiceae</taxon>
        <taxon>Brassica</taxon>
    </lineage>
</organism>
<protein>
    <submittedName>
        <fullName evidence="2">Uncharacterized protein</fullName>
    </submittedName>
</protein>
<dbReference type="EMBL" id="QGKX02001290">
    <property type="protein sequence ID" value="KAF3538519.1"/>
    <property type="molecule type" value="Genomic_DNA"/>
</dbReference>
<name>A0A8S9Q7A9_BRACR</name>
<evidence type="ECO:0000313" key="3">
    <source>
        <dbReference type="Proteomes" id="UP000712600"/>
    </source>
</evidence>
<evidence type="ECO:0000256" key="1">
    <source>
        <dbReference type="SAM" id="MobiDB-lite"/>
    </source>
</evidence>
<feature type="compositionally biased region" description="Basic and acidic residues" evidence="1">
    <location>
        <begin position="38"/>
        <end position="53"/>
    </location>
</feature>
<evidence type="ECO:0000313" key="2">
    <source>
        <dbReference type="EMBL" id="KAF3538519.1"/>
    </source>
</evidence>
<gene>
    <name evidence="2" type="ORF">F2Q69_00021211</name>
</gene>
<feature type="region of interest" description="Disordered" evidence="1">
    <location>
        <begin position="1"/>
        <end position="68"/>
    </location>
</feature>
<reference evidence="2" key="1">
    <citation type="submission" date="2019-12" db="EMBL/GenBank/DDBJ databases">
        <title>Genome sequencing and annotation of Brassica cretica.</title>
        <authorList>
            <person name="Studholme D.J."/>
            <person name="Sarris P."/>
        </authorList>
    </citation>
    <scope>NUCLEOTIDE SEQUENCE</scope>
    <source>
        <strain evidence="2">PFS-109/04</strain>
        <tissue evidence="2">Leaf</tissue>
    </source>
</reference>
<feature type="compositionally biased region" description="Basic residues" evidence="1">
    <location>
        <begin position="9"/>
        <end position="18"/>
    </location>
</feature>
<proteinExistence type="predicted"/>
<accession>A0A8S9Q7A9</accession>
<dbReference type="AlphaFoldDB" id="A0A8S9Q7A9"/>
<dbReference type="Proteomes" id="UP000712600">
    <property type="component" value="Unassembled WGS sequence"/>
</dbReference>
<sequence>MGEDDPHRGHLAHGRGRPAPRSPRPWVKINVKFPKIIMKGDEKWKSPSRDESGPGKGANRPREYIRRA</sequence>